<evidence type="ECO:0000313" key="3">
    <source>
        <dbReference type="EMBL" id="CEK65630.1"/>
    </source>
</evidence>
<keyword evidence="1" id="KW-0175">Coiled coil</keyword>
<protein>
    <submittedName>
        <fullName evidence="3">Uncharacterized protein</fullName>
    </submittedName>
</protein>
<proteinExistence type="predicted"/>
<gene>
    <name evidence="3" type="primary">ORF55681</name>
</gene>
<name>A0A0B6ZD16_9EUPU</name>
<accession>A0A0B6ZD16</accession>
<evidence type="ECO:0000256" key="2">
    <source>
        <dbReference type="SAM" id="MobiDB-lite"/>
    </source>
</evidence>
<organism evidence="3">
    <name type="scientific">Arion vulgaris</name>
    <dbReference type="NCBI Taxonomy" id="1028688"/>
    <lineage>
        <taxon>Eukaryota</taxon>
        <taxon>Metazoa</taxon>
        <taxon>Spiralia</taxon>
        <taxon>Lophotrochozoa</taxon>
        <taxon>Mollusca</taxon>
        <taxon>Gastropoda</taxon>
        <taxon>Heterobranchia</taxon>
        <taxon>Euthyneura</taxon>
        <taxon>Panpulmonata</taxon>
        <taxon>Eupulmonata</taxon>
        <taxon>Stylommatophora</taxon>
        <taxon>Helicina</taxon>
        <taxon>Arionoidea</taxon>
        <taxon>Arionidae</taxon>
        <taxon>Arion</taxon>
    </lineage>
</organism>
<sequence>YKSKFMELTATYEEMLQEREKLKARFLREGKEMPEELEANLVNKHTKAETTLPITDDKSKENSSLSEETEFLKSKIKRQDGLLQKCRDTITNYKEKISQLSLDKEELLGKLELITKTGDKSNTTSTPDQVSRLQIQIQEARKVIKQLESDREVAIAEVKQQ</sequence>
<dbReference type="AlphaFoldDB" id="A0A0B6ZD16"/>
<evidence type="ECO:0000256" key="1">
    <source>
        <dbReference type="SAM" id="Coils"/>
    </source>
</evidence>
<feature type="region of interest" description="Disordered" evidence="2">
    <location>
        <begin position="39"/>
        <end position="70"/>
    </location>
</feature>
<feature type="non-terminal residue" evidence="3">
    <location>
        <position position="1"/>
    </location>
</feature>
<reference evidence="3" key="1">
    <citation type="submission" date="2014-12" db="EMBL/GenBank/DDBJ databases">
        <title>Insight into the proteome of Arion vulgaris.</title>
        <authorList>
            <person name="Aradska J."/>
            <person name="Bulat T."/>
            <person name="Smidak R."/>
            <person name="Sarate P."/>
            <person name="Gangsoo J."/>
            <person name="Sialana F."/>
            <person name="Bilban M."/>
            <person name="Lubec G."/>
        </authorList>
    </citation>
    <scope>NUCLEOTIDE SEQUENCE</scope>
    <source>
        <tissue evidence="3">Skin</tissue>
    </source>
</reference>
<feature type="non-terminal residue" evidence="3">
    <location>
        <position position="161"/>
    </location>
</feature>
<dbReference type="EMBL" id="HACG01018765">
    <property type="protein sequence ID" value="CEK65630.1"/>
    <property type="molecule type" value="Transcribed_RNA"/>
</dbReference>
<feature type="coiled-coil region" evidence="1">
    <location>
        <begin position="83"/>
        <end position="157"/>
    </location>
</feature>